<dbReference type="Proteomes" id="UP000006727">
    <property type="component" value="Chromosome 17"/>
</dbReference>
<dbReference type="SUPFAM" id="SSF81606">
    <property type="entry name" value="PP2C-like"/>
    <property type="match status" value="1"/>
</dbReference>
<dbReference type="CDD" id="cd00143">
    <property type="entry name" value="PP2Cc"/>
    <property type="match status" value="1"/>
</dbReference>
<feature type="domain" description="PPM-type phosphatase" evidence="2">
    <location>
        <begin position="14"/>
        <end position="287"/>
    </location>
</feature>
<evidence type="ECO:0000313" key="5">
    <source>
        <dbReference type="Proteomes" id="UP000006727"/>
    </source>
</evidence>
<dbReference type="GO" id="GO:1902531">
    <property type="term" value="P:regulation of intracellular signal transduction"/>
    <property type="evidence" value="ECO:0000318"/>
    <property type="project" value="GO_Central"/>
</dbReference>
<dbReference type="EnsemblPlants" id="Pp3c17_17850V3.2">
    <property type="protein sequence ID" value="Pp3c17_17850V3.2"/>
    <property type="gene ID" value="Pp3c17_17850"/>
</dbReference>
<accession>A0A2K1J4E5</accession>
<protein>
    <recommendedName>
        <fullName evidence="2">PPM-type phosphatase domain-containing protein</fullName>
    </recommendedName>
</protein>
<dbReference type="Gramene" id="Pp3c17_17850V3.2">
    <property type="protein sequence ID" value="Pp3c17_17850V3.2"/>
    <property type="gene ID" value="Pp3c17_17850"/>
</dbReference>
<evidence type="ECO:0000256" key="1">
    <source>
        <dbReference type="SAM" id="MobiDB-lite"/>
    </source>
</evidence>
<evidence type="ECO:0000313" key="4">
    <source>
        <dbReference type="EnsemblPlants" id="Pp3c17_17850V3.1"/>
    </source>
</evidence>
<reference evidence="4" key="3">
    <citation type="submission" date="2020-12" db="UniProtKB">
        <authorList>
            <consortium name="EnsemblPlants"/>
        </authorList>
    </citation>
    <scope>IDENTIFICATION</scope>
</reference>
<dbReference type="InterPro" id="IPR001932">
    <property type="entry name" value="PPM-type_phosphatase-like_dom"/>
</dbReference>
<organism evidence="3">
    <name type="scientific">Physcomitrium patens</name>
    <name type="common">Spreading-leaved earth moss</name>
    <name type="synonym">Physcomitrella patens</name>
    <dbReference type="NCBI Taxonomy" id="3218"/>
    <lineage>
        <taxon>Eukaryota</taxon>
        <taxon>Viridiplantae</taxon>
        <taxon>Streptophyta</taxon>
        <taxon>Embryophyta</taxon>
        <taxon>Bryophyta</taxon>
        <taxon>Bryophytina</taxon>
        <taxon>Bryopsida</taxon>
        <taxon>Funariidae</taxon>
        <taxon>Funariales</taxon>
        <taxon>Funariaceae</taxon>
        <taxon>Physcomitrium</taxon>
    </lineage>
</organism>
<dbReference type="GO" id="GO:0004722">
    <property type="term" value="F:protein serine/threonine phosphatase activity"/>
    <property type="evidence" value="ECO:0000318"/>
    <property type="project" value="GO_Central"/>
</dbReference>
<proteinExistence type="predicted"/>
<dbReference type="PROSITE" id="PS51746">
    <property type="entry name" value="PPM_2"/>
    <property type="match status" value="1"/>
</dbReference>
<evidence type="ECO:0000259" key="2">
    <source>
        <dbReference type="PROSITE" id="PS51746"/>
    </source>
</evidence>
<dbReference type="Gene3D" id="3.60.40.10">
    <property type="entry name" value="PPM-type phosphatase domain"/>
    <property type="match status" value="1"/>
</dbReference>
<dbReference type="SMART" id="SM00332">
    <property type="entry name" value="PP2Cc"/>
    <property type="match status" value="1"/>
</dbReference>
<dbReference type="AlphaFoldDB" id="A0A2K1J4E5"/>
<feature type="region of interest" description="Disordered" evidence="1">
    <location>
        <begin position="321"/>
        <end position="383"/>
    </location>
</feature>
<evidence type="ECO:0000313" key="3">
    <source>
        <dbReference type="EMBL" id="PNR36396.1"/>
    </source>
</evidence>
<reference evidence="3 5" key="2">
    <citation type="journal article" date="2018" name="Plant J.">
        <title>The Physcomitrella patens chromosome-scale assembly reveals moss genome structure and evolution.</title>
        <authorList>
            <person name="Lang D."/>
            <person name="Ullrich K.K."/>
            <person name="Murat F."/>
            <person name="Fuchs J."/>
            <person name="Jenkins J."/>
            <person name="Haas F.B."/>
            <person name="Piednoel M."/>
            <person name="Gundlach H."/>
            <person name="Van Bel M."/>
            <person name="Meyberg R."/>
            <person name="Vives C."/>
            <person name="Morata J."/>
            <person name="Symeonidi A."/>
            <person name="Hiss M."/>
            <person name="Muchero W."/>
            <person name="Kamisugi Y."/>
            <person name="Saleh O."/>
            <person name="Blanc G."/>
            <person name="Decker E.L."/>
            <person name="van Gessel N."/>
            <person name="Grimwood J."/>
            <person name="Hayes R.D."/>
            <person name="Graham S.W."/>
            <person name="Gunter L.E."/>
            <person name="McDaniel S.F."/>
            <person name="Hoernstein S.N.W."/>
            <person name="Larsson A."/>
            <person name="Li F.W."/>
            <person name="Perroud P.F."/>
            <person name="Phillips J."/>
            <person name="Ranjan P."/>
            <person name="Rokshar D.S."/>
            <person name="Rothfels C.J."/>
            <person name="Schneider L."/>
            <person name="Shu S."/>
            <person name="Stevenson D.W."/>
            <person name="Thummler F."/>
            <person name="Tillich M."/>
            <person name="Villarreal Aguilar J.C."/>
            <person name="Widiez T."/>
            <person name="Wong G.K."/>
            <person name="Wymore A."/>
            <person name="Zhang Y."/>
            <person name="Zimmer A.D."/>
            <person name="Quatrano R.S."/>
            <person name="Mayer K.F.X."/>
            <person name="Goodstein D."/>
            <person name="Casacuberta J.M."/>
            <person name="Vandepoele K."/>
            <person name="Reski R."/>
            <person name="Cuming A.C."/>
            <person name="Tuskan G.A."/>
            <person name="Maumus F."/>
            <person name="Salse J."/>
            <person name="Schmutz J."/>
            <person name="Rensing S.A."/>
        </authorList>
    </citation>
    <scope>NUCLEOTIDE SEQUENCE [LARGE SCALE GENOMIC DNA]</scope>
    <source>
        <strain evidence="4 5">cv. Gransden 2004</strain>
    </source>
</reference>
<dbReference type="InterPro" id="IPR015655">
    <property type="entry name" value="PP2C"/>
</dbReference>
<keyword evidence="5" id="KW-1185">Reference proteome</keyword>
<gene>
    <name evidence="3" type="ORF">PHYPA_022247</name>
</gene>
<feature type="compositionally biased region" description="Polar residues" evidence="1">
    <location>
        <begin position="332"/>
        <end position="343"/>
    </location>
</feature>
<dbReference type="PANTHER" id="PTHR47992">
    <property type="entry name" value="PROTEIN PHOSPHATASE"/>
    <property type="match status" value="1"/>
</dbReference>
<sequence length="412" mass="45417">MVLGRMFSNCASNNACLFPQQGRKGTNQDAMIVWEGARLSPSKILHFWQEQQAHQVQFYQKAVEQPGITGNGVSNETVHQNGSSVYKENGSEGKLISAETAEEVEEPLMFNTRKESQLTGKHLVIGNVGDSRAILGTRDENGIWKAVQLTVDLKPNLPGEADSIRQCRGRLFALQDEPEVPRVWLPFDDSPGLAMARAFGDFYLKDYGVIAVPEMSYRHLTNQDQFILLATDGIWDVLSIDEVVQVITQAPTRATAARALAESAVCVWRLKYPTSKVDDCAVVCLYVSQTYSAPSDGLTPNEGSKPNDIYNYSLCSNGSHRESGTPMAGLSSGHQNPQASQSLETEEIAPGEPSGNPKTTKQPRKLVDWLGADGQEEEEWSVLEGETQVNSLLNLPRRLQQQNLARQQHNSS</sequence>
<dbReference type="EMBL" id="ABEU02000017">
    <property type="protein sequence ID" value="PNR36396.1"/>
    <property type="molecule type" value="Genomic_DNA"/>
</dbReference>
<reference evidence="3 5" key="1">
    <citation type="journal article" date="2008" name="Science">
        <title>The Physcomitrella genome reveals evolutionary insights into the conquest of land by plants.</title>
        <authorList>
            <person name="Rensing S."/>
            <person name="Lang D."/>
            <person name="Zimmer A."/>
            <person name="Terry A."/>
            <person name="Salamov A."/>
            <person name="Shapiro H."/>
            <person name="Nishiyama T."/>
            <person name="Perroud P.-F."/>
            <person name="Lindquist E."/>
            <person name="Kamisugi Y."/>
            <person name="Tanahashi T."/>
            <person name="Sakakibara K."/>
            <person name="Fujita T."/>
            <person name="Oishi K."/>
            <person name="Shin-I T."/>
            <person name="Kuroki Y."/>
            <person name="Toyoda A."/>
            <person name="Suzuki Y."/>
            <person name="Hashimoto A."/>
            <person name="Yamaguchi K."/>
            <person name="Sugano A."/>
            <person name="Kohara Y."/>
            <person name="Fujiyama A."/>
            <person name="Anterola A."/>
            <person name="Aoki S."/>
            <person name="Ashton N."/>
            <person name="Barbazuk W.B."/>
            <person name="Barker E."/>
            <person name="Bennetzen J."/>
            <person name="Bezanilla M."/>
            <person name="Blankenship R."/>
            <person name="Cho S.H."/>
            <person name="Dutcher S."/>
            <person name="Estelle M."/>
            <person name="Fawcett J.A."/>
            <person name="Gundlach H."/>
            <person name="Hanada K."/>
            <person name="Heyl A."/>
            <person name="Hicks K.A."/>
            <person name="Hugh J."/>
            <person name="Lohr M."/>
            <person name="Mayer K."/>
            <person name="Melkozernov A."/>
            <person name="Murata T."/>
            <person name="Nelson D."/>
            <person name="Pils B."/>
            <person name="Prigge M."/>
            <person name="Reiss B."/>
            <person name="Renner T."/>
            <person name="Rombauts S."/>
            <person name="Rushton P."/>
            <person name="Sanderfoot A."/>
            <person name="Schween G."/>
            <person name="Shiu S.-H."/>
            <person name="Stueber K."/>
            <person name="Theodoulou F.L."/>
            <person name="Tu H."/>
            <person name="Van de Peer Y."/>
            <person name="Verrier P.J."/>
            <person name="Waters E."/>
            <person name="Wood A."/>
            <person name="Yang L."/>
            <person name="Cove D."/>
            <person name="Cuming A."/>
            <person name="Hasebe M."/>
            <person name="Lucas S."/>
            <person name="Mishler D.B."/>
            <person name="Reski R."/>
            <person name="Grigoriev I."/>
            <person name="Quatrano R.S."/>
            <person name="Boore J.L."/>
        </authorList>
    </citation>
    <scope>NUCLEOTIDE SEQUENCE [LARGE SCALE GENOMIC DNA]</scope>
    <source>
        <strain evidence="4 5">cv. Gransden 2004</strain>
    </source>
</reference>
<name>A0A2K1J4E5_PHYPA</name>
<dbReference type="Gramene" id="Pp3c17_17850V3.1">
    <property type="protein sequence ID" value="Pp3c17_17850V3.1"/>
    <property type="gene ID" value="Pp3c17_17850"/>
</dbReference>
<dbReference type="Pfam" id="PF00481">
    <property type="entry name" value="PP2C"/>
    <property type="match status" value="1"/>
</dbReference>
<dbReference type="InParanoid" id="A0A2K1J4E5"/>
<dbReference type="InterPro" id="IPR036457">
    <property type="entry name" value="PPM-type-like_dom_sf"/>
</dbReference>
<dbReference type="EnsemblPlants" id="Pp3c17_17850V3.1">
    <property type="protein sequence ID" value="Pp3c17_17850V3.1"/>
    <property type="gene ID" value="Pp3c17_17850"/>
</dbReference>